<evidence type="ECO:0000313" key="3">
    <source>
        <dbReference type="Proteomes" id="UP000006727"/>
    </source>
</evidence>
<dbReference type="RefSeq" id="XP_073392536.1">
    <property type="nucleotide sequence ID" value="XM_073536435.1"/>
</dbReference>
<keyword evidence="3" id="KW-1185">Reference proteome</keyword>
<dbReference type="Proteomes" id="UP000006727">
    <property type="component" value="Chromosome 9"/>
</dbReference>
<reference evidence="2" key="3">
    <citation type="submission" date="2020-12" db="UniProtKB">
        <authorList>
            <consortium name="EnsemblPlants"/>
        </authorList>
    </citation>
    <scope>IDENTIFICATION</scope>
</reference>
<dbReference type="EMBL" id="ABEU02000009">
    <property type="protein sequence ID" value="PNR47933.1"/>
    <property type="molecule type" value="Genomic_DNA"/>
</dbReference>
<gene>
    <name evidence="2" type="primary">LOC112286855</name>
    <name evidence="1" type="ORF">PHYPA_012406</name>
</gene>
<reference evidence="1 3" key="2">
    <citation type="journal article" date="2018" name="Plant J.">
        <title>The Physcomitrella patens chromosome-scale assembly reveals moss genome structure and evolution.</title>
        <authorList>
            <person name="Lang D."/>
            <person name="Ullrich K.K."/>
            <person name="Murat F."/>
            <person name="Fuchs J."/>
            <person name="Jenkins J."/>
            <person name="Haas F.B."/>
            <person name="Piednoel M."/>
            <person name="Gundlach H."/>
            <person name="Van Bel M."/>
            <person name="Meyberg R."/>
            <person name="Vives C."/>
            <person name="Morata J."/>
            <person name="Symeonidi A."/>
            <person name="Hiss M."/>
            <person name="Muchero W."/>
            <person name="Kamisugi Y."/>
            <person name="Saleh O."/>
            <person name="Blanc G."/>
            <person name="Decker E.L."/>
            <person name="van Gessel N."/>
            <person name="Grimwood J."/>
            <person name="Hayes R.D."/>
            <person name="Graham S.W."/>
            <person name="Gunter L.E."/>
            <person name="McDaniel S.F."/>
            <person name="Hoernstein S.N.W."/>
            <person name="Larsson A."/>
            <person name="Li F.W."/>
            <person name="Perroud P.F."/>
            <person name="Phillips J."/>
            <person name="Ranjan P."/>
            <person name="Rokshar D.S."/>
            <person name="Rothfels C.J."/>
            <person name="Schneider L."/>
            <person name="Shu S."/>
            <person name="Stevenson D.W."/>
            <person name="Thummler F."/>
            <person name="Tillich M."/>
            <person name="Villarreal Aguilar J.C."/>
            <person name="Widiez T."/>
            <person name="Wong G.K."/>
            <person name="Wymore A."/>
            <person name="Zhang Y."/>
            <person name="Zimmer A.D."/>
            <person name="Quatrano R.S."/>
            <person name="Mayer K.F.X."/>
            <person name="Goodstein D."/>
            <person name="Casacuberta J.M."/>
            <person name="Vandepoele K."/>
            <person name="Reski R."/>
            <person name="Cuming A.C."/>
            <person name="Tuskan G.A."/>
            <person name="Maumus F."/>
            <person name="Salse J."/>
            <person name="Schmutz J."/>
            <person name="Rensing S.A."/>
        </authorList>
    </citation>
    <scope>NUCLEOTIDE SEQUENCE [LARGE SCALE GENOMIC DNA]</scope>
    <source>
        <strain evidence="2 3">cv. Gransden 2004</strain>
    </source>
</reference>
<sequence length="129" mass="14827">MVCSHERCRRRKAIRDKCESSHAVSKHLYRVSFEMKMGRTRQVSQISATMIINQYCRTYCRNCSPNYDKVGVTRCGLTSTTGVHESTSQAWLLNYRDDCGLVSHAGFNLKPDVVLDVFLLPQLKESRLH</sequence>
<dbReference type="AlphaFoldDB" id="A0A2K1K2D2"/>
<accession>A0A2K1K2D2</accession>
<name>A0A2K1K2D2_PHYPA</name>
<dbReference type="EnsemblPlants" id="Pp3c9_7310V3.1">
    <property type="protein sequence ID" value="Pp3c9_7310V3.1"/>
    <property type="gene ID" value="Pp3c9_7310"/>
</dbReference>
<dbReference type="GeneID" id="112286855"/>
<organism evidence="1">
    <name type="scientific">Physcomitrium patens</name>
    <name type="common">Spreading-leaved earth moss</name>
    <name type="synonym">Physcomitrella patens</name>
    <dbReference type="NCBI Taxonomy" id="3218"/>
    <lineage>
        <taxon>Eukaryota</taxon>
        <taxon>Viridiplantae</taxon>
        <taxon>Streptophyta</taxon>
        <taxon>Embryophyta</taxon>
        <taxon>Bryophyta</taxon>
        <taxon>Bryophytina</taxon>
        <taxon>Bryopsida</taxon>
        <taxon>Funariidae</taxon>
        <taxon>Funariales</taxon>
        <taxon>Funariaceae</taxon>
        <taxon>Physcomitrium</taxon>
    </lineage>
</organism>
<proteinExistence type="predicted"/>
<protein>
    <submittedName>
        <fullName evidence="1 2">Uncharacterized protein</fullName>
    </submittedName>
</protein>
<dbReference type="Gramene" id="Pp3c9_7310V3.1">
    <property type="protein sequence ID" value="Pp3c9_7310V3.1"/>
    <property type="gene ID" value="Pp3c9_7310"/>
</dbReference>
<reference evidence="1 3" key="1">
    <citation type="journal article" date="2008" name="Science">
        <title>The Physcomitrella genome reveals evolutionary insights into the conquest of land by plants.</title>
        <authorList>
            <person name="Rensing S."/>
            <person name="Lang D."/>
            <person name="Zimmer A."/>
            <person name="Terry A."/>
            <person name="Salamov A."/>
            <person name="Shapiro H."/>
            <person name="Nishiyama T."/>
            <person name="Perroud P.-F."/>
            <person name="Lindquist E."/>
            <person name="Kamisugi Y."/>
            <person name="Tanahashi T."/>
            <person name="Sakakibara K."/>
            <person name="Fujita T."/>
            <person name="Oishi K."/>
            <person name="Shin-I T."/>
            <person name="Kuroki Y."/>
            <person name="Toyoda A."/>
            <person name="Suzuki Y."/>
            <person name="Hashimoto A."/>
            <person name="Yamaguchi K."/>
            <person name="Sugano A."/>
            <person name="Kohara Y."/>
            <person name="Fujiyama A."/>
            <person name="Anterola A."/>
            <person name="Aoki S."/>
            <person name="Ashton N."/>
            <person name="Barbazuk W.B."/>
            <person name="Barker E."/>
            <person name="Bennetzen J."/>
            <person name="Bezanilla M."/>
            <person name="Blankenship R."/>
            <person name="Cho S.H."/>
            <person name="Dutcher S."/>
            <person name="Estelle M."/>
            <person name="Fawcett J.A."/>
            <person name="Gundlach H."/>
            <person name="Hanada K."/>
            <person name="Heyl A."/>
            <person name="Hicks K.A."/>
            <person name="Hugh J."/>
            <person name="Lohr M."/>
            <person name="Mayer K."/>
            <person name="Melkozernov A."/>
            <person name="Murata T."/>
            <person name="Nelson D."/>
            <person name="Pils B."/>
            <person name="Prigge M."/>
            <person name="Reiss B."/>
            <person name="Renner T."/>
            <person name="Rombauts S."/>
            <person name="Rushton P."/>
            <person name="Sanderfoot A."/>
            <person name="Schween G."/>
            <person name="Shiu S.-H."/>
            <person name="Stueber K."/>
            <person name="Theodoulou F.L."/>
            <person name="Tu H."/>
            <person name="Van de Peer Y."/>
            <person name="Verrier P.J."/>
            <person name="Waters E."/>
            <person name="Wood A."/>
            <person name="Yang L."/>
            <person name="Cove D."/>
            <person name="Cuming A."/>
            <person name="Hasebe M."/>
            <person name="Lucas S."/>
            <person name="Mishler D.B."/>
            <person name="Reski R."/>
            <person name="Grigoriev I."/>
            <person name="Quatrano R.S."/>
            <person name="Boore J.L."/>
        </authorList>
    </citation>
    <scope>NUCLEOTIDE SEQUENCE [LARGE SCALE GENOMIC DNA]</scope>
    <source>
        <strain evidence="2 3">cv. Gransden 2004</strain>
    </source>
</reference>
<evidence type="ECO:0000313" key="2">
    <source>
        <dbReference type="EnsemblPlants" id="Pp3c9_7310V3.1"/>
    </source>
</evidence>
<dbReference type="RefSeq" id="XP_073392535.1">
    <property type="nucleotide sequence ID" value="XM_073536434.1"/>
</dbReference>
<evidence type="ECO:0000313" key="1">
    <source>
        <dbReference type="EMBL" id="PNR47933.1"/>
    </source>
</evidence>